<proteinExistence type="predicted"/>
<evidence type="ECO:0000313" key="3">
    <source>
        <dbReference type="Proteomes" id="UP000193560"/>
    </source>
</evidence>
<comment type="caution">
    <text evidence="2">The sequence shown here is derived from an EMBL/GenBank/DDBJ whole genome shotgun (WGS) entry which is preliminary data.</text>
</comment>
<evidence type="ECO:0000256" key="1">
    <source>
        <dbReference type="SAM" id="Phobius"/>
    </source>
</evidence>
<accession>A0A1X2IAL0</accession>
<name>A0A1X2IAL0_9FUNG</name>
<keyword evidence="1" id="KW-1133">Transmembrane helix</keyword>
<gene>
    <name evidence="2" type="ORF">BCR42DRAFT_453930</name>
</gene>
<dbReference type="Proteomes" id="UP000193560">
    <property type="component" value="Unassembled WGS sequence"/>
</dbReference>
<dbReference type="EMBL" id="MCGE01000020">
    <property type="protein sequence ID" value="ORZ11992.1"/>
    <property type="molecule type" value="Genomic_DNA"/>
</dbReference>
<keyword evidence="1" id="KW-0812">Transmembrane</keyword>
<organism evidence="2 3">
    <name type="scientific">Absidia repens</name>
    <dbReference type="NCBI Taxonomy" id="90262"/>
    <lineage>
        <taxon>Eukaryota</taxon>
        <taxon>Fungi</taxon>
        <taxon>Fungi incertae sedis</taxon>
        <taxon>Mucoromycota</taxon>
        <taxon>Mucoromycotina</taxon>
        <taxon>Mucoromycetes</taxon>
        <taxon>Mucorales</taxon>
        <taxon>Cunninghamellaceae</taxon>
        <taxon>Absidia</taxon>
    </lineage>
</organism>
<dbReference type="AlphaFoldDB" id="A0A1X2IAL0"/>
<sequence>MSDGSSMNLLLQPCSLVSLLVCLVFLPLSLLKSWLLLPLVSLWPLSMPNNARTTFSTLTRPNQFIPQTRSTLIIAFSHPKS</sequence>
<keyword evidence="1" id="KW-0472">Membrane</keyword>
<protein>
    <submittedName>
        <fullName evidence="2">Uncharacterized protein</fullName>
    </submittedName>
</protein>
<evidence type="ECO:0000313" key="2">
    <source>
        <dbReference type="EMBL" id="ORZ11992.1"/>
    </source>
</evidence>
<feature type="transmembrane region" description="Helical" evidence="1">
    <location>
        <begin position="16"/>
        <end position="37"/>
    </location>
</feature>
<reference evidence="2 3" key="1">
    <citation type="submission" date="2016-07" db="EMBL/GenBank/DDBJ databases">
        <title>Pervasive Adenine N6-methylation of Active Genes in Fungi.</title>
        <authorList>
            <consortium name="DOE Joint Genome Institute"/>
            <person name="Mondo S.J."/>
            <person name="Dannebaum R.O."/>
            <person name="Kuo R.C."/>
            <person name="Labutti K."/>
            <person name="Haridas S."/>
            <person name="Kuo A."/>
            <person name="Salamov A."/>
            <person name="Ahrendt S.R."/>
            <person name="Lipzen A."/>
            <person name="Sullivan W."/>
            <person name="Andreopoulos W.B."/>
            <person name="Clum A."/>
            <person name="Lindquist E."/>
            <person name="Daum C."/>
            <person name="Ramamoorthy G.K."/>
            <person name="Gryganskyi A."/>
            <person name="Culley D."/>
            <person name="Magnuson J.K."/>
            <person name="James T.Y."/>
            <person name="O'Malley M.A."/>
            <person name="Stajich J.E."/>
            <person name="Spatafora J.W."/>
            <person name="Visel A."/>
            <person name="Grigoriev I.V."/>
        </authorList>
    </citation>
    <scope>NUCLEOTIDE SEQUENCE [LARGE SCALE GENOMIC DNA]</scope>
    <source>
        <strain evidence="2 3">NRRL 1336</strain>
    </source>
</reference>
<keyword evidence="3" id="KW-1185">Reference proteome</keyword>